<sequence length="551" mass="63318">MSVNWTSVILFGALIACRFYLQPKYSLISDCDETFNYWEPLNFLLRGFGKQTWEYSPEYSIRSWAFLIPLYSVLNPAMRVLEALRFPIFNLFYIARFFLGLFSLVMEWSLFEEIKSTLSTQTAIFWLFFQIFNPGWFHASVELLPSSFAMVSLLGSLKFTLRYLSTGTQDAFVKALLFNFVGGILGWPFVMILSVPLVFHYIFSHRILNTLKAGVSALSRLVAVTAVVFAIDSMFYGKFTPVAWNIVMYNVIGANEESGPNIFGVEPWYYYVFSLLLNIPLPALVGSVIGLSNLRLWPVWGALATWLTVFLLQPHKEERFLYPVYGIVTLAASVGFSITWRRWSRSKLMRSTIFLIILCSTASQACMRMLALVQNYKAPLDVYSQLPAVSGPQTVCVGREWFHFPASMFLPDNYRLGFVSSGFDGLLPGDFKETDSILNSIRDKPVGMNNQNLFDSSKLVTMEQCDYFVDFMLHSDNEKDAFDPTNLPPEWVKLYSAPFVDAPGSKFFGRALLLPEYMTRLVPKQLQSRWIKVYQVKYLEYCIFERRREEV</sequence>
<dbReference type="InterPro" id="IPR005599">
    <property type="entry name" value="GPI_mannosylTrfase"/>
</dbReference>
<evidence type="ECO:0000256" key="3">
    <source>
        <dbReference type="ARBA" id="ARBA00007063"/>
    </source>
</evidence>
<dbReference type="EC" id="2.4.1.-" evidence="10"/>
<dbReference type="EMBL" id="LN890537">
    <property type="protein sequence ID" value="CUS22440.1"/>
    <property type="molecule type" value="Genomic_DNA"/>
</dbReference>
<feature type="transmembrane region" description="Helical" evidence="10">
    <location>
        <begin position="118"/>
        <end position="136"/>
    </location>
</feature>
<dbReference type="OrthoDB" id="497541at2759"/>
<keyword evidence="8 10" id="KW-1133">Transmembrane helix</keyword>
<dbReference type="UniPathway" id="UPA00378"/>
<reference evidence="12" key="1">
    <citation type="submission" date="2015-10" db="EMBL/GenBank/DDBJ databases">
        <authorList>
            <person name="Devillers H."/>
        </authorList>
    </citation>
    <scope>NUCLEOTIDE SEQUENCE [LARGE SCALE GENOMIC DNA]</scope>
</reference>
<organism evidence="11 12">
    <name type="scientific">Lachancea quebecensis</name>
    <dbReference type="NCBI Taxonomy" id="1654605"/>
    <lineage>
        <taxon>Eukaryota</taxon>
        <taxon>Fungi</taxon>
        <taxon>Dikarya</taxon>
        <taxon>Ascomycota</taxon>
        <taxon>Saccharomycotina</taxon>
        <taxon>Saccharomycetes</taxon>
        <taxon>Saccharomycetales</taxon>
        <taxon>Saccharomycetaceae</taxon>
        <taxon>Lachancea</taxon>
    </lineage>
</organism>
<keyword evidence="5" id="KW-0808">Transferase</keyword>
<dbReference type="AlphaFoldDB" id="A0A0P1KR06"/>
<evidence type="ECO:0000256" key="4">
    <source>
        <dbReference type="ARBA" id="ARBA00022676"/>
    </source>
</evidence>
<evidence type="ECO:0000313" key="12">
    <source>
        <dbReference type="Proteomes" id="UP000236544"/>
    </source>
</evidence>
<protein>
    <recommendedName>
        <fullName evidence="10">Mannosyltransferase</fullName>
        <ecNumber evidence="10">2.4.1.-</ecNumber>
    </recommendedName>
</protein>
<feature type="transmembrane region" description="Helical" evidence="10">
    <location>
        <begin position="296"/>
        <end position="314"/>
    </location>
</feature>
<feature type="transmembrane region" description="Helical" evidence="10">
    <location>
        <begin position="268"/>
        <end position="289"/>
    </location>
</feature>
<keyword evidence="12" id="KW-1185">Reference proteome</keyword>
<feature type="transmembrane region" description="Helical" evidence="10">
    <location>
        <begin position="215"/>
        <end position="236"/>
    </location>
</feature>
<keyword evidence="6 10" id="KW-0812">Transmembrane</keyword>
<gene>
    <name evidence="11" type="ORF">LAQU0_S05e05402g</name>
</gene>
<dbReference type="Proteomes" id="UP000236544">
    <property type="component" value="Unassembled WGS sequence"/>
</dbReference>
<feature type="transmembrane region" description="Helical" evidence="10">
    <location>
        <begin position="352"/>
        <end position="373"/>
    </location>
</feature>
<keyword evidence="7 10" id="KW-0256">Endoplasmic reticulum</keyword>
<feature type="transmembrane region" description="Helical" evidence="10">
    <location>
        <begin position="88"/>
        <end position="106"/>
    </location>
</feature>
<evidence type="ECO:0000256" key="9">
    <source>
        <dbReference type="ARBA" id="ARBA00023136"/>
    </source>
</evidence>
<dbReference type="GO" id="GO:0005789">
    <property type="term" value="C:endoplasmic reticulum membrane"/>
    <property type="evidence" value="ECO:0007669"/>
    <property type="project" value="UniProtKB-SubCell"/>
</dbReference>
<evidence type="ECO:0000256" key="5">
    <source>
        <dbReference type="ARBA" id="ARBA00022679"/>
    </source>
</evidence>
<evidence type="ECO:0000313" key="11">
    <source>
        <dbReference type="EMBL" id="CUS22440.1"/>
    </source>
</evidence>
<evidence type="ECO:0000256" key="7">
    <source>
        <dbReference type="ARBA" id="ARBA00022824"/>
    </source>
</evidence>
<evidence type="ECO:0000256" key="6">
    <source>
        <dbReference type="ARBA" id="ARBA00022692"/>
    </source>
</evidence>
<keyword evidence="4 10" id="KW-0328">Glycosyltransferase</keyword>
<feature type="transmembrane region" description="Helical" evidence="10">
    <location>
        <begin position="320"/>
        <end position="340"/>
    </location>
</feature>
<feature type="transmembrane region" description="Helical" evidence="10">
    <location>
        <begin position="176"/>
        <end position="203"/>
    </location>
</feature>
<proteinExistence type="inferred from homology"/>
<feature type="transmembrane region" description="Helical" evidence="10">
    <location>
        <begin position="143"/>
        <end position="164"/>
    </location>
</feature>
<evidence type="ECO:0000256" key="1">
    <source>
        <dbReference type="ARBA" id="ARBA00004477"/>
    </source>
</evidence>
<name>A0A0P1KR06_9SACH</name>
<dbReference type="PANTHER" id="PTHR22760:SF2">
    <property type="entry name" value="ALPHA-1,2-MANNOSYLTRANSFERASE ALG9"/>
    <property type="match status" value="1"/>
</dbReference>
<feature type="transmembrane region" description="Helical" evidence="10">
    <location>
        <begin position="6"/>
        <end position="21"/>
    </location>
</feature>
<comment type="subcellular location">
    <subcellularLocation>
        <location evidence="1 10">Endoplasmic reticulum membrane</location>
        <topology evidence="1 10">Multi-pass membrane protein</topology>
    </subcellularLocation>
</comment>
<evidence type="ECO:0000256" key="10">
    <source>
        <dbReference type="RuleBase" id="RU363075"/>
    </source>
</evidence>
<evidence type="ECO:0000256" key="8">
    <source>
        <dbReference type="ARBA" id="ARBA00022989"/>
    </source>
</evidence>
<keyword evidence="9 10" id="KW-0472">Membrane</keyword>
<dbReference type="GO" id="GO:0006487">
    <property type="term" value="P:protein N-linked glycosylation"/>
    <property type="evidence" value="ECO:0007669"/>
    <property type="project" value="TreeGrafter"/>
</dbReference>
<accession>A0A0P1KR06</accession>
<dbReference type="Pfam" id="PF03901">
    <property type="entry name" value="Glyco_transf_22"/>
    <property type="match status" value="1"/>
</dbReference>
<comment type="pathway">
    <text evidence="2">Protein modification; protein glycosylation.</text>
</comment>
<comment type="similarity">
    <text evidence="3 10">Belongs to the glycosyltransferase 22 family.</text>
</comment>
<dbReference type="PANTHER" id="PTHR22760">
    <property type="entry name" value="GLYCOSYLTRANSFERASE"/>
    <property type="match status" value="1"/>
</dbReference>
<evidence type="ECO:0000256" key="2">
    <source>
        <dbReference type="ARBA" id="ARBA00004922"/>
    </source>
</evidence>
<dbReference type="GO" id="GO:0000026">
    <property type="term" value="F:alpha-1,2-mannosyltransferase activity"/>
    <property type="evidence" value="ECO:0007669"/>
    <property type="project" value="TreeGrafter"/>
</dbReference>